<dbReference type="PANTHER" id="PTHR43712:SF16">
    <property type="entry name" value="O-METHYLTRANSFERASE ELCB"/>
    <property type="match status" value="1"/>
</dbReference>
<name>A0A7S9KNU4_EPIFF</name>
<evidence type="ECO:0000256" key="1">
    <source>
        <dbReference type="ARBA" id="ARBA00022603"/>
    </source>
</evidence>
<dbReference type="InterPro" id="IPR036390">
    <property type="entry name" value="WH_DNA-bd_sf"/>
</dbReference>
<keyword evidence="6" id="KW-1185">Reference proteome</keyword>
<evidence type="ECO:0000313" key="5">
    <source>
        <dbReference type="EMBL" id="QPG96187.1"/>
    </source>
</evidence>
<reference evidence="5 6" key="1">
    <citation type="journal article" date="2018" name="PLoS Genet.">
        <title>Repeat elements organise 3D genome structure and mediate transcription in the filamentous fungus Epichloe festucae.</title>
        <authorList>
            <person name="Winter D.J."/>
            <person name="Ganley A.R.D."/>
            <person name="Young C.A."/>
            <person name="Liachko I."/>
            <person name="Schardl C.L."/>
            <person name="Dupont P.Y."/>
            <person name="Berry D."/>
            <person name="Ram A."/>
            <person name="Scott B."/>
            <person name="Cox M.P."/>
        </authorList>
    </citation>
    <scope>NUCLEOTIDE SEQUENCE [LARGE SCALE GENOMIC DNA]</scope>
    <source>
        <strain evidence="5 6">Fl1</strain>
    </source>
</reference>
<dbReference type="Proteomes" id="UP000594364">
    <property type="component" value="Chromosome 2"/>
</dbReference>
<dbReference type="InterPro" id="IPR016461">
    <property type="entry name" value="COMT-like"/>
</dbReference>
<keyword evidence="2 5" id="KW-0808">Transferase</keyword>
<evidence type="ECO:0000256" key="3">
    <source>
        <dbReference type="ARBA" id="ARBA00022691"/>
    </source>
</evidence>
<organism evidence="5 6">
    <name type="scientific">Epichloe festucae (strain Fl1)</name>
    <dbReference type="NCBI Taxonomy" id="877507"/>
    <lineage>
        <taxon>Eukaryota</taxon>
        <taxon>Fungi</taxon>
        <taxon>Dikarya</taxon>
        <taxon>Ascomycota</taxon>
        <taxon>Pezizomycotina</taxon>
        <taxon>Sordariomycetes</taxon>
        <taxon>Hypocreomycetidae</taxon>
        <taxon>Hypocreales</taxon>
        <taxon>Clavicipitaceae</taxon>
        <taxon>Epichloe</taxon>
    </lineage>
</organism>
<dbReference type="OrthoDB" id="2410195at2759"/>
<gene>
    <name evidence="5" type="primary">CMT1</name>
    <name evidence="5" type="ORF">C2857_003464</name>
</gene>
<dbReference type="InterPro" id="IPR029063">
    <property type="entry name" value="SAM-dependent_MTases_sf"/>
</dbReference>
<dbReference type="PROSITE" id="PS51683">
    <property type="entry name" value="SAM_OMT_II"/>
    <property type="match status" value="1"/>
</dbReference>
<dbReference type="PANTHER" id="PTHR43712">
    <property type="entry name" value="PUTATIVE (AFU_ORTHOLOGUE AFUA_4G14580)-RELATED"/>
    <property type="match status" value="1"/>
</dbReference>
<keyword evidence="5" id="KW-0328">Glycosyltransferase</keyword>
<dbReference type="SUPFAM" id="SSF53335">
    <property type="entry name" value="S-adenosyl-L-methionine-dependent methyltransferases"/>
    <property type="match status" value="1"/>
</dbReference>
<dbReference type="Gene3D" id="1.10.10.10">
    <property type="entry name" value="Winged helix-like DNA-binding domain superfamily/Winged helix DNA-binding domain"/>
    <property type="match status" value="1"/>
</dbReference>
<dbReference type="InterPro" id="IPR036388">
    <property type="entry name" value="WH-like_DNA-bd_sf"/>
</dbReference>
<dbReference type="GO" id="GO:0008171">
    <property type="term" value="F:O-methyltransferase activity"/>
    <property type="evidence" value="ECO:0007669"/>
    <property type="project" value="InterPro"/>
</dbReference>
<evidence type="ECO:0000313" key="6">
    <source>
        <dbReference type="Proteomes" id="UP000594364"/>
    </source>
</evidence>
<accession>A0A7S9KNU4</accession>
<feature type="domain" description="O-methyltransferase C-terminal" evidence="4">
    <location>
        <begin position="232"/>
        <end position="403"/>
    </location>
</feature>
<dbReference type="Gene3D" id="3.40.50.150">
    <property type="entry name" value="Vaccinia Virus protein VP39"/>
    <property type="match status" value="1"/>
</dbReference>
<dbReference type="GO" id="GO:0032259">
    <property type="term" value="P:methylation"/>
    <property type="evidence" value="ECO:0007669"/>
    <property type="project" value="UniProtKB-KW"/>
</dbReference>
<proteinExistence type="predicted"/>
<evidence type="ECO:0000259" key="4">
    <source>
        <dbReference type="Pfam" id="PF00891"/>
    </source>
</evidence>
<dbReference type="AlphaFoldDB" id="A0A7S9KNU4"/>
<dbReference type="InterPro" id="IPR001077">
    <property type="entry name" value="COMT_C"/>
</dbReference>
<protein>
    <submittedName>
        <fullName evidence="5">Alpha-1,3-mannosyltransferase cmt1</fullName>
    </submittedName>
</protein>
<sequence length="434" mass="48488">MQCEVSRLVALAKKISAEAERLEAHMRENGSPQPGFGVDAPSDFPNLPTDIQQSRQEIVYATHELGSLVRGPRESVRWGVWSFLDTLSLQIIHHYGIANLVPIDNPIPLLELQTKSTLDSTNLARALRHAMTNHVFCEPKPGLIAHTAASRLLAEDQALRDWVGFNSEDIFPAAANVLKSLKTYPEATSLTTTGFNFAFDTVDKEPMFVTFGRDPARAKRMGGAMASLTGGEGYEVSHFVNNYDFSDVDKEGGTFVDIGGSHGFVCVDLAKKWKNMKFIVQDLPRTVDSAPKPICDDPSVAERVQLEAHDFFKEQPVKGADVYFFRWILHNYSTPYAVKLLKNLVPAMKPGARVVINDHCLREPGSENPWDEKLMRGMDMVMLTLLNAQEREEEEFEELFKAADERFVFKGVTRSPGCRMSVVEAIWEPSPEGN</sequence>
<evidence type="ECO:0000256" key="2">
    <source>
        <dbReference type="ARBA" id="ARBA00022679"/>
    </source>
</evidence>
<keyword evidence="1" id="KW-0489">Methyltransferase</keyword>
<keyword evidence="3" id="KW-0949">S-adenosyl-L-methionine</keyword>
<dbReference type="EMBL" id="CP031386">
    <property type="protein sequence ID" value="QPG96187.1"/>
    <property type="molecule type" value="Genomic_DNA"/>
</dbReference>
<dbReference type="Pfam" id="PF00891">
    <property type="entry name" value="Methyltransf_2"/>
    <property type="match status" value="1"/>
</dbReference>
<dbReference type="GO" id="GO:0016757">
    <property type="term" value="F:glycosyltransferase activity"/>
    <property type="evidence" value="ECO:0007669"/>
    <property type="project" value="UniProtKB-KW"/>
</dbReference>
<dbReference type="SUPFAM" id="SSF46785">
    <property type="entry name" value="Winged helix' DNA-binding domain"/>
    <property type="match status" value="1"/>
</dbReference>